<dbReference type="Gene3D" id="2.60.200.60">
    <property type="match status" value="1"/>
</dbReference>
<accession>A0A291GGS6</accession>
<dbReference type="EMBL" id="CP022196">
    <property type="protein sequence ID" value="ATG49723.1"/>
    <property type="molecule type" value="Genomic_DNA"/>
</dbReference>
<dbReference type="KEGG" id="ceh:CEW89_06520"/>
<evidence type="ECO:0000313" key="3">
    <source>
        <dbReference type="Proteomes" id="UP000217935"/>
    </source>
</evidence>
<evidence type="ECO:0008006" key="4">
    <source>
        <dbReference type="Google" id="ProtNLM"/>
    </source>
</evidence>
<evidence type="ECO:0000256" key="1">
    <source>
        <dbReference type="SAM" id="MobiDB-lite"/>
    </source>
</evidence>
<evidence type="ECO:0000313" key="2">
    <source>
        <dbReference type="EMBL" id="ATG49723.1"/>
    </source>
</evidence>
<dbReference type="CDD" id="cd14737">
    <property type="entry name" value="PAAR_1"/>
    <property type="match status" value="1"/>
</dbReference>
<dbReference type="STRING" id="1758178.GCA_001550095_01930"/>
<dbReference type="InterPro" id="IPR008727">
    <property type="entry name" value="PAAR_motif"/>
</dbReference>
<dbReference type="AlphaFoldDB" id="A0A291GGS6"/>
<organism evidence="2 3">
    <name type="scientific">Celeribacter ethanolicus</name>
    <dbReference type="NCBI Taxonomy" id="1758178"/>
    <lineage>
        <taxon>Bacteria</taxon>
        <taxon>Pseudomonadati</taxon>
        <taxon>Pseudomonadota</taxon>
        <taxon>Alphaproteobacteria</taxon>
        <taxon>Rhodobacterales</taxon>
        <taxon>Roseobacteraceae</taxon>
        <taxon>Celeribacter</taxon>
    </lineage>
</organism>
<protein>
    <recommendedName>
        <fullName evidence="4">Type VI secretion system PAAR protein</fullName>
    </recommendedName>
</protein>
<feature type="compositionally biased region" description="Polar residues" evidence="1">
    <location>
        <begin position="21"/>
        <end position="31"/>
    </location>
</feature>
<dbReference type="Pfam" id="PF05488">
    <property type="entry name" value="PAAR_motif"/>
    <property type="match status" value="1"/>
</dbReference>
<feature type="region of interest" description="Disordered" evidence="1">
    <location>
        <begin position="1"/>
        <end position="158"/>
    </location>
</feature>
<sequence>MPMAQGDTGSDHDGFPPPPATSGSGDVSINGQPALRQGDSFAPHAKPKHPPHGRSLSGGSGTVFINGKPAGRVGDAIDCGGSVWSGSGDVSIGGRRKRTFDEQFSDGSLGPILPNFPPVPTRPASSVLRPEPGSPIVSHRPPYKPPDADQSGGCARVG</sequence>
<keyword evidence="3" id="KW-1185">Reference proteome</keyword>
<proteinExistence type="predicted"/>
<dbReference type="Proteomes" id="UP000217935">
    <property type="component" value="Chromosome"/>
</dbReference>
<reference evidence="2 3" key="1">
    <citation type="submission" date="2017-06" db="EMBL/GenBank/DDBJ databases">
        <title>Celeribacter sp. TSPH2 complete genome sequence.</title>
        <authorList>
            <person name="Woo J.-H."/>
            <person name="Kim H.-S."/>
        </authorList>
    </citation>
    <scope>NUCLEOTIDE SEQUENCE [LARGE SCALE GENOMIC DNA]</scope>
    <source>
        <strain evidence="2 3">TSPH2</strain>
    </source>
</reference>
<name>A0A291GGS6_9RHOB</name>
<gene>
    <name evidence="2" type="ORF">CEW89_06520</name>
</gene>
<feature type="compositionally biased region" description="Low complexity" evidence="1">
    <location>
        <begin position="80"/>
        <end position="93"/>
    </location>
</feature>
<dbReference type="OrthoDB" id="9807902at2"/>